<comment type="caution">
    <text evidence="1">The sequence shown here is derived from an EMBL/GenBank/DDBJ whole genome shotgun (WGS) entry which is preliminary data.</text>
</comment>
<dbReference type="EMBL" id="JACHXK010000019">
    <property type="protein sequence ID" value="MBB3113507.1"/>
    <property type="molecule type" value="Genomic_DNA"/>
</dbReference>
<evidence type="ECO:0000313" key="1">
    <source>
        <dbReference type="EMBL" id="MBB3113507.1"/>
    </source>
</evidence>
<dbReference type="InterPro" id="IPR029058">
    <property type="entry name" value="AB_hydrolase_fold"/>
</dbReference>
<protein>
    <submittedName>
        <fullName evidence="1">Uncharacterized protein</fullName>
    </submittedName>
</protein>
<dbReference type="AlphaFoldDB" id="A0A7W5B3E4"/>
<sequence length="264" mass="29473">MIDKTVVAEWDIYLLAGIGSTRSFFHDCKHELRNRLATDGLEPCIRDLFPYGDQTQSMVRQIMEVHGDMSRFRSAARNGGKSAAQQIRERSAGRPVLLVGHSGGGVAAYQAACILHDDGVIPDFHVIQLGSPKVPIRNDLRNRVSFYTAVDKARNYRDPITRLGSWGGWSRSKLGVWYWDRAKYQPGEVGTIPLIGGHPHYFRHRAPFVHDEFGSNLSLTLNAILGEAAMGSVMTEQDNYTRDNYVQDNYAQDSAPSIQPIPEG</sequence>
<gene>
    <name evidence="1" type="ORF">FHS18_005619</name>
</gene>
<accession>A0A7W5B3E4</accession>
<reference evidence="1 2" key="1">
    <citation type="submission" date="2020-08" db="EMBL/GenBank/DDBJ databases">
        <title>Genomic Encyclopedia of Type Strains, Phase III (KMG-III): the genomes of soil and plant-associated and newly described type strains.</title>
        <authorList>
            <person name="Whitman W."/>
        </authorList>
    </citation>
    <scope>NUCLEOTIDE SEQUENCE [LARGE SCALE GENOMIC DNA]</scope>
    <source>
        <strain evidence="1 2">CECT 5862</strain>
    </source>
</reference>
<name>A0A7W5B3E4_9BACL</name>
<dbReference type="SUPFAM" id="SSF53474">
    <property type="entry name" value="alpha/beta-Hydrolases"/>
    <property type="match status" value="1"/>
</dbReference>
<dbReference type="RefSeq" id="WP_183603581.1">
    <property type="nucleotide sequence ID" value="NZ_JACHXK010000019.1"/>
</dbReference>
<keyword evidence="2" id="KW-1185">Reference proteome</keyword>
<evidence type="ECO:0000313" key="2">
    <source>
        <dbReference type="Proteomes" id="UP000570361"/>
    </source>
</evidence>
<dbReference type="Proteomes" id="UP000570361">
    <property type="component" value="Unassembled WGS sequence"/>
</dbReference>
<dbReference type="Gene3D" id="3.40.50.1820">
    <property type="entry name" value="alpha/beta hydrolase"/>
    <property type="match status" value="1"/>
</dbReference>
<proteinExistence type="predicted"/>
<organism evidence="1 2">
    <name type="scientific">Paenibacillus phyllosphaerae</name>
    <dbReference type="NCBI Taxonomy" id="274593"/>
    <lineage>
        <taxon>Bacteria</taxon>
        <taxon>Bacillati</taxon>
        <taxon>Bacillota</taxon>
        <taxon>Bacilli</taxon>
        <taxon>Bacillales</taxon>
        <taxon>Paenibacillaceae</taxon>
        <taxon>Paenibacillus</taxon>
    </lineage>
</organism>